<dbReference type="STRING" id="390242.SAMN04488024_107237"/>
<sequence length="523" mass="58216">MKSAGNSKKISWAKHQKRWFGKWHLYLGIIAGAIVAFVGVTGSILVFQDEIDRALNPNLFEVIAQKQKMPVEEIVPLIKKNYPKLKIDYLMLNNFKNPNEAYSVLDLKSGNETFINPYTGKIGGKRIHTSSFIHIVTELHRTLLIPVAGRYICGLASLCLLILTISGLRLWLPKKWKQLKSVLTVRFSGSFKRQNYDWHNSLGFYSSPIVAILSLTGFCITFSTLVIPFLFLLNGKSPQGVAKLLGAKSAWHAQAVPLPLKAITAAAKEKMPNAHIGGIAFPADKTGTYRLDMLSGDLPKVGKREMLIVDQYTAKTLLNSRSDFPNVGNAYLSWLTPIHYGSFGGRPTQVIAIIAGLMPLALFITGFIIWWPRYKKQKRGKKQKTTEAALNETSETQVSEKELKPAKIKTPLPKLGRYFITNFKAGFKYAAVILLVSFIMGALYGLPSGIIIHPAVFVVAFSAVMVCLNFICALLAELFNILFLLPFKKGSHRVTRYFALSAAFLVCYLAVYMVLANTGMEIF</sequence>
<dbReference type="Pfam" id="PF03413">
    <property type="entry name" value="PepSY"/>
    <property type="match status" value="1"/>
</dbReference>
<evidence type="ECO:0000313" key="4">
    <source>
        <dbReference type="Proteomes" id="UP000199455"/>
    </source>
</evidence>
<dbReference type="Pfam" id="PF03929">
    <property type="entry name" value="PepSY_TM"/>
    <property type="match status" value="1"/>
</dbReference>
<feature type="transmembrane region" description="Helical" evidence="1">
    <location>
        <begin position="452"/>
        <end position="485"/>
    </location>
</feature>
<feature type="domain" description="PepSY" evidence="2">
    <location>
        <begin position="68"/>
        <end position="122"/>
    </location>
</feature>
<name>A0A1G6X6H1_9SPHI</name>
<feature type="transmembrane region" description="Helical" evidence="1">
    <location>
        <begin position="427"/>
        <end position="446"/>
    </location>
</feature>
<feature type="transmembrane region" description="Helical" evidence="1">
    <location>
        <begin position="23"/>
        <end position="47"/>
    </location>
</feature>
<dbReference type="EMBL" id="FMZH01000007">
    <property type="protein sequence ID" value="SDD73674.1"/>
    <property type="molecule type" value="Genomic_DNA"/>
</dbReference>
<dbReference type="PANTHER" id="PTHR34219">
    <property type="entry name" value="IRON-REGULATED INNER MEMBRANE PROTEIN-RELATED"/>
    <property type="match status" value="1"/>
</dbReference>
<organism evidence="3 4">
    <name type="scientific">Pedobacter soli</name>
    <dbReference type="NCBI Taxonomy" id="390242"/>
    <lineage>
        <taxon>Bacteria</taxon>
        <taxon>Pseudomonadati</taxon>
        <taxon>Bacteroidota</taxon>
        <taxon>Sphingobacteriia</taxon>
        <taxon>Sphingobacteriales</taxon>
        <taxon>Sphingobacteriaceae</taxon>
        <taxon>Pedobacter</taxon>
    </lineage>
</organism>
<keyword evidence="1" id="KW-1133">Transmembrane helix</keyword>
<keyword evidence="4" id="KW-1185">Reference proteome</keyword>
<dbReference type="RefSeq" id="WP_090770537.1">
    <property type="nucleotide sequence ID" value="NZ_FMZH01000007.1"/>
</dbReference>
<protein>
    <submittedName>
        <fullName evidence="3">Uncharacterized iron-regulated membrane protein</fullName>
    </submittedName>
</protein>
<evidence type="ECO:0000259" key="2">
    <source>
        <dbReference type="Pfam" id="PF03413"/>
    </source>
</evidence>
<dbReference type="InterPro" id="IPR005625">
    <property type="entry name" value="PepSY-ass_TM"/>
</dbReference>
<reference evidence="4" key="1">
    <citation type="submission" date="2016-10" db="EMBL/GenBank/DDBJ databases">
        <authorList>
            <person name="Varghese N."/>
            <person name="Submissions S."/>
        </authorList>
    </citation>
    <scope>NUCLEOTIDE SEQUENCE [LARGE SCALE GENOMIC DNA]</scope>
    <source>
        <strain evidence="4">DSM 18609</strain>
    </source>
</reference>
<feature type="transmembrane region" description="Helical" evidence="1">
    <location>
        <begin position="148"/>
        <end position="172"/>
    </location>
</feature>
<dbReference type="Proteomes" id="UP000199455">
    <property type="component" value="Unassembled WGS sequence"/>
</dbReference>
<gene>
    <name evidence="3" type="ORF">SAMN04488024_107237</name>
</gene>
<feature type="transmembrane region" description="Helical" evidence="1">
    <location>
        <begin position="350"/>
        <end position="371"/>
    </location>
</feature>
<dbReference type="AlphaFoldDB" id="A0A1G6X6H1"/>
<evidence type="ECO:0000256" key="1">
    <source>
        <dbReference type="SAM" id="Phobius"/>
    </source>
</evidence>
<dbReference type="InterPro" id="IPR025711">
    <property type="entry name" value="PepSY"/>
</dbReference>
<proteinExistence type="predicted"/>
<accession>A0A1G6X6H1</accession>
<feature type="transmembrane region" description="Helical" evidence="1">
    <location>
        <begin position="497"/>
        <end position="515"/>
    </location>
</feature>
<keyword evidence="1" id="KW-0472">Membrane</keyword>
<evidence type="ECO:0000313" key="3">
    <source>
        <dbReference type="EMBL" id="SDD73674.1"/>
    </source>
</evidence>
<keyword evidence="1" id="KW-0812">Transmembrane</keyword>
<feature type="transmembrane region" description="Helical" evidence="1">
    <location>
        <begin position="202"/>
        <end position="231"/>
    </location>
</feature>